<reference evidence="1" key="1">
    <citation type="submission" date="2014-05" db="EMBL/GenBank/DDBJ databases">
        <authorList>
            <person name="Chronopoulou M."/>
        </authorList>
    </citation>
    <scope>NUCLEOTIDE SEQUENCE</scope>
    <source>
        <tissue evidence="1">Whole organism</tissue>
    </source>
</reference>
<evidence type="ECO:0000313" key="1">
    <source>
        <dbReference type="EMBL" id="CDW32937.1"/>
    </source>
</evidence>
<dbReference type="EMBL" id="HACA01015576">
    <property type="protein sequence ID" value="CDW32937.1"/>
    <property type="molecule type" value="Transcribed_RNA"/>
</dbReference>
<organism evidence="1">
    <name type="scientific">Lepeophtheirus salmonis</name>
    <name type="common">Salmon louse</name>
    <name type="synonym">Caligus salmonis</name>
    <dbReference type="NCBI Taxonomy" id="72036"/>
    <lineage>
        <taxon>Eukaryota</taxon>
        <taxon>Metazoa</taxon>
        <taxon>Ecdysozoa</taxon>
        <taxon>Arthropoda</taxon>
        <taxon>Crustacea</taxon>
        <taxon>Multicrustacea</taxon>
        <taxon>Hexanauplia</taxon>
        <taxon>Copepoda</taxon>
        <taxon>Siphonostomatoida</taxon>
        <taxon>Caligidae</taxon>
        <taxon>Lepeophtheirus</taxon>
    </lineage>
</organism>
<proteinExistence type="predicted"/>
<name>A0A0K2U4U3_LEPSM</name>
<accession>A0A0K2U4U3</accession>
<sequence length="78" mass="8853">ACFPFALHAKRTQEISSLSTFIHSLLVNGSVWPSVILYQCWRTKCTVSPPSSVNRFRFPTAVYHVDLSYEYVKSGITL</sequence>
<dbReference type="AlphaFoldDB" id="A0A0K2U4U3"/>
<feature type="non-terminal residue" evidence="1">
    <location>
        <position position="1"/>
    </location>
</feature>
<protein>
    <submittedName>
        <fullName evidence="1">Uncharacterized protein</fullName>
    </submittedName>
</protein>